<keyword evidence="5 9" id="KW-0808">Transferase</keyword>
<dbReference type="InterPro" id="IPR001497">
    <property type="entry name" value="MethylDNA_cys_MeTrfase_AS"/>
</dbReference>
<dbReference type="SUPFAM" id="SSF53155">
    <property type="entry name" value="Methylated DNA-protein cysteine methyltransferase domain"/>
    <property type="match status" value="1"/>
</dbReference>
<dbReference type="RefSeq" id="WP_154745961.1">
    <property type="nucleotide sequence ID" value="NZ_JBHSTG010000042.1"/>
</dbReference>
<evidence type="ECO:0000256" key="8">
    <source>
        <dbReference type="ARBA" id="ARBA00049348"/>
    </source>
</evidence>
<evidence type="ECO:0000256" key="1">
    <source>
        <dbReference type="ARBA" id="ARBA00001286"/>
    </source>
</evidence>
<dbReference type="PROSITE" id="PS00374">
    <property type="entry name" value="MGMT"/>
    <property type="match status" value="1"/>
</dbReference>
<dbReference type="InterPro" id="IPR008332">
    <property type="entry name" value="MethylG_MeTrfase_N"/>
</dbReference>
<sequence length="156" mass="17619">MFYCYHPSPLGPLLLAADEQGLRLLYMDVHHQHVQEHWQLATHELDDVCRQLDEYFARKREVFDLPLAPVGTPFQQQVWQALLLIPYGKTWTYGEQARHLDNPKAIRAVGKANGANPIAIIIPCHRVVGSDGTLIGFGGGIENKLKLLELEGSWLI</sequence>
<dbReference type="CDD" id="cd06445">
    <property type="entry name" value="ATase"/>
    <property type="match status" value="1"/>
</dbReference>
<evidence type="ECO:0000259" key="10">
    <source>
        <dbReference type="Pfam" id="PF01035"/>
    </source>
</evidence>
<dbReference type="InterPro" id="IPR023546">
    <property type="entry name" value="MGMT"/>
</dbReference>
<evidence type="ECO:0000259" key="11">
    <source>
        <dbReference type="Pfam" id="PF02870"/>
    </source>
</evidence>
<dbReference type="InterPro" id="IPR036217">
    <property type="entry name" value="MethylDNA_cys_MeTrfase_DNAb"/>
</dbReference>
<dbReference type="AlphaFoldDB" id="A0A7X2RXR5"/>
<comment type="miscellaneous">
    <text evidence="9">This enzyme catalyzes only one turnover and therefore is not strictly catalytic. According to one definition, an enzyme is a biocatalyst that acts repeatedly and over many reaction cycles.</text>
</comment>
<dbReference type="EMBL" id="WLYI01000056">
    <property type="protein sequence ID" value="MTD22401.1"/>
    <property type="molecule type" value="Genomic_DNA"/>
</dbReference>
<evidence type="ECO:0000256" key="3">
    <source>
        <dbReference type="ARBA" id="ARBA00022490"/>
    </source>
</evidence>
<keyword evidence="6 9" id="KW-0227">DNA damage</keyword>
<organism evidence="12 13">
    <name type="scientific">Pseudomonas karstica</name>
    <dbReference type="NCBI Taxonomy" id="1055468"/>
    <lineage>
        <taxon>Bacteria</taxon>
        <taxon>Pseudomonadati</taxon>
        <taxon>Pseudomonadota</taxon>
        <taxon>Gammaproteobacteria</taxon>
        <taxon>Pseudomonadales</taxon>
        <taxon>Pseudomonadaceae</taxon>
        <taxon>Pseudomonas</taxon>
    </lineage>
</organism>
<evidence type="ECO:0000256" key="5">
    <source>
        <dbReference type="ARBA" id="ARBA00022679"/>
    </source>
</evidence>
<dbReference type="InterPro" id="IPR014048">
    <property type="entry name" value="MethylDNA_cys_MeTrfase_DNA-bd"/>
</dbReference>
<feature type="domain" description="Methylguanine DNA methyltransferase ribonuclease-like" evidence="11">
    <location>
        <begin position="1"/>
        <end position="69"/>
    </location>
</feature>
<dbReference type="EC" id="2.1.1.63" evidence="9"/>
<reference evidence="12 13" key="1">
    <citation type="submission" date="2019-11" db="EMBL/GenBank/DDBJ databases">
        <title>Pseudmonas karstica sp. nov. and Pseudomonas spelaei sp. nov. from caves.</title>
        <authorList>
            <person name="Zeman M."/>
        </authorList>
    </citation>
    <scope>NUCLEOTIDE SEQUENCE [LARGE SCALE GENOMIC DNA]</scope>
    <source>
        <strain evidence="12 13">CCM 7891</strain>
    </source>
</reference>
<dbReference type="NCBIfam" id="TIGR00589">
    <property type="entry name" value="ogt"/>
    <property type="match status" value="1"/>
</dbReference>
<dbReference type="GO" id="GO:0006307">
    <property type="term" value="P:DNA alkylation repair"/>
    <property type="evidence" value="ECO:0007669"/>
    <property type="project" value="UniProtKB-UniRule"/>
</dbReference>
<dbReference type="GO" id="GO:0005737">
    <property type="term" value="C:cytoplasm"/>
    <property type="evidence" value="ECO:0007669"/>
    <property type="project" value="UniProtKB-SubCell"/>
</dbReference>
<gene>
    <name evidence="12" type="ORF">GIR22_25055</name>
</gene>
<evidence type="ECO:0000256" key="4">
    <source>
        <dbReference type="ARBA" id="ARBA00022603"/>
    </source>
</evidence>
<dbReference type="PANTHER" id="PTHR10815:SF5">
    <property type="entry name" value="METHYLATED-DNA--PROTEIN-CYSTEINE METHYLTRANSFERASE"/>
    <property type="match status" value="1"/>
</dbReference>
<comment type="caution">
    <text evidence="12">The sequence shown here is derived from an EMBL/GenBank/DDBJ whole genome shotgun (WGS) entry which is preliminary data.</text>
</comment>
<dbReference type="InterPro" id="IPR036388">
    <property type="entry name" value="WH-like_DNA-bd_sf"/>
</dbReference>
<keyword evidence="7 9" id="KW-0234">DNA repair</keyword>
<dbReference type="Pfam" id="PF02870">
    <property type="entry name" value="Methyltransf_1N"/>
    <property type="match status" value="1"/>
</dbReference>
<dbReference type="GO" id="GO:0003908">
    <property type="term" value="F:methylated-DNA-[protein]-cysteine S-methyltransferase activity"/>
    <property type="evidence" value="ECO:0007669"/>
    <property type="project" value="UniProtKB-UniRule"/>
</dbReference>
<evidence type="ECO:0000256" key="9">
    <source>
        <dbReference type="HAMAP-Rule" id="MF_00772"/>
    </source>
</evidence>
<dbReference type="GO" id="GO:0032259">
    <property type="term" value="P:methylation"/>
    <property type="evidence" value="ECO:0007669"/>
    <property type="project" value="UniProtKB-KW"/>
</dbReference>
<name>A0A7X2RXR5_9PSED</name>
<dbReference type="Proteomes" id="UP000431485">
    <property type="component" value="Unassembled WGS sequence"/>
</dbReference>
<dbReference type="Pfam" id="PF01035">
    <property type="entry name" value="DNA_binding_1"/>
    <property type="match status" value="1"/>
</dbReference>
<dbReference type="OrthoDB" id="9802228at2"/>
<comment type="similarity">
    <text evidence="2 9">Belongs to the MGMT family.</text>
</comment>
<dbReference type="Gene3D" id="3.30.160.70">
    <property type="entry name" value="Methylated DNA-protein cysteine methyltransferase domain"/>
    <property type="match status" value="1"/>
</dbReference>
<dbReference type="InterPro" id="IPR036631">
    <property type="entry name" value="MGMT_N_sf"/>
</dbReference>
<dbReference type="Gene3D" id="1.10.10.10">
    <property type="entry name" value="Winged helix-like DNA-binding domain superfamily/Winged helix DNA-binding domain"/>
    <property type="match status" value="1"/>
</dbReference>
<evidence type="ECO:0000256" key="2">
    <source>
        <dbReference type="ARBA" id="ARBA00008711"/>
    </source>
</evidence>
<evidence type="ECO:0000256" key="7">
    <source>
        <dbReference type="ARBA" id="ARBA00023204"/>
    </source>
</evidence>
<comment type="catalytic activity">
    <reaction evidence="1 9">
        <text>a 4-O-methyl-thymidine in DNA + L-cysteinyl-[protein] = a thymidine in DNA + S-methyl-L-cysteinyl-[protein]</text>
        <dbReference type="Rhea" id="RHEA:53428"/>
        <dbReference type="Rhea" id="RHEA-COMP:10131"/>
        <dbReference type="Rhea" id="RHEA-COMP:10132"/>
        <dbReference type="Rhea" id="RHEA-COMP:13555"/>
        <dbReference type="Rhea" id="RHEA-COMP:13556"/>
        <dbReference type="ChEBI" id="CHEBI:29950"/>
        <dbReference type="ChEBI" id="CHEBI:82612"/>
        <dbReference type="ChEBI" id="CHEBI:137386"/>
        <dbReference type="ChEBI" id="CHEBI:137387"/>
        <dbReference type="EC" id="2.1.1.63"/>
    </reaction>
</comment>
<keyword evidence="13" id="KW-1185">Reference proteome</keyword>
<proteinExistence type="inferred from homology"/>
<evidence type="ECO:0000313" key="12">
    <source>
        <dbReference type="EMBL" id="MTD22401.1"/>
    </source>
</evidence>
<evidence type="ECO:0000313" key="13">
    <source>
        <dbReference type="Proteomes" id="UP000431485"/>
    </source>
</evidence>
<dbReference type="HAMAP" id="MF_00772">
    <property type="entry name" value="OGT"/>
    <property type="match status" value="1"/>
</dbReference>
<dbReference type="PANTHER" id="PTHR10815">
    <property type="entry name" value="METHYLATED-DNA--PROTEIN-CYSTEINE METHYLTRANSFERASE"/>
    <property type="match status" value="1"/>
</dbReference>
<feature type="domain" description="Methylated-DNA-[protein]-cysteine S-methyltransferase DNA binding" evidence="10">
    <location>
        <begin position="73"/>
        <end position="152"/>
    </location>
</feature>
<feature type="active site" description="Nucleophile; methyl group acceptor" evidence="9">
    <location>
        <position position="124"/>
    </location>
</feature>
<dbReference type="SUPFAM" id="SSF46767">
    <property type="entry name" value="Methylated DNA-protein cysteine methyltransferase, C-terminal domain"/>
    <property type="match status" value="1"/>
</dbReference>
<comment type="subcellular location">
    <subcellularLocation>
        <location evidence="9">Cytoplasm</location>
    </subcellularLocation>
</comment>
<comment type="function">
    <text evidence="9">Involved in the cellular defense against the biological effects of O6-methylguanine (O6-MeG) and O4-methylthymine (O4-MeT) in DNA. Repairs the methylated nucleobase in DNA by stoichiometrically transferring the methyl group to a cysteine residue in the enzyme. This is a suicide reaction: the enzyme is irreversibly inactivated.</text>
</comment>
<dbReference type="FunFam" id="1.10.10.10:FF:000214">
    <property type="entry name" value="Methylated-DNA--protein-cysteine methyltransferase"/>
    <property type="match status" value="1"/>
</dbReference>
<keyword evidence="4 9" id="KW-0489">Methyltransferase</keyword>
<protein>
    <recommendedName>
        <fullName evidence="9">Methylated-DNA--protein-cysteine methyltransferase</fullName>
        <ecNumber evidence="9">2.1.1.63</ecNumber>
    </recommendedName>
    <alternativeName>
        <fullName evidence="9">6-O-methylguanine-DNA methyltransferase</fullName>
        <shortName evidence="9">MGMT</shortName>
    </alternativeName>
    <alternativeName>
        <fullName evidence="9">O-6-methylguanine-DNA-alkyltransferase</fullName>
    </alternativeName>
</protein>
<evidence type="ECO:0000256" key="6">
    <source>
        <dbReference type="ARBA" id="ARBA00022763"/>
    </source>
</evidence>
<keyword evidence="3 9" id="KW-0963">Cytoplasm</keyword>
<accession>A0A7X2RXR5</accession>
<comment type="catalytic activity">
    <reaction evidence="8 9">
        <text>a 6-O-methyl-2'-deoxyguanosine in DNA + L-cysteinyl-[protein] = S-methyl-L-cysteinyl-[protein] + a 2'-deoxyguanosine in DNA</text>
        <dbReference type="Rhea" id="RHEA:24000"/>
        <dbReference type="Rhea" id="RHEA-COMP:10131"/>
        <dbReference type="Rhea" id="RHEA-COMP:10132"/>
        <dbReference type="Rhea" id="RHEA-COMP:11367"/>
        <dbReference type="Rhea" id="RHEA-COMP:11368"/>
        <dbReference type="ChEBI" id="CHEBI:29950"/>
        <dbReference type="ChEBI" id="CHEBI:82612"/>
        <dbReference type="ChEBI" id="CHEBI:85445"/>
        <dbReference type="ChEBI" id="CHEBI:85448"/>
        <dbReference type="EC" id="2.1.1.63"/>
    </reaction>
</comment>